<evidence type="ECO:0008006" key="11">
    <source>
        <dbReference type="Google" id="ProtNLM"/>
    </source>
</evidence>
<dbReference type="InterPro" id="IPR047192">
    <property type="entry name" value="Euk_RPA1_DBD_C"/>
</dbReference>
<dbReference type="EMBL" id="SDMP01000004">
    <property type="protein sequence ID" value="RYR61531.1"/>
    <property type="molecule type" value="Genomic_DNA"/>
</dbReference>
<dbReference type="AlphaFoldDB" id="A0A445DED2"/>
<keyword evidence="5" id="KW-0238">DNA-binding</keyword>
<dbReference type="SUPFAM" id="SSF50249">
    <property type="entry name" value="Nucleic acid-binding proteins"/>
    <property type="match status" value="2"/>
</dbReference>
<evidence type="ECO:0000256" key="5">
    <source>
        <dbReference type="ARBA" id="ARBA00023125"/>
    </source>
</evidence>
<dbReference type="Pfam" id="PF08646">
    <property type="entry name" value="Rep_fac-A_C"/>
    <property type="match status" value="1"/>
</dbReference>
<evidence type="ECO:0000313" key="9">
    <source>
        <dbReference type="EMBL" id="RYR61531.1"/>
    </source>
</evidence>
<name>A0A445DED2_ARAHY</name>
<evidence type="ECO:0000259" key="7">
    <source>
        <dbReference type="Pfam" id="PF02721"/>
    </source>
</evidence>
<evidence type="ECO:0000259" key="8">
    <source>
        <dbReference type="Pfam" id="PF08646"/>
    </source>
</evidence>
<evidence type="ECO:0000256" key="3">
    <source>
        <dbReference type="ARBA" id="ARBA00022771"/>
    </source>
</evidence>
<feature type="region of interest" description="Disordered" evidence="6">
    <location>
        <begin position="503"/>
        <end position="522"/>
    </location>
</feature>
<gene>
    <name evidence="9" type="ORF">Ahy_A04g018703</name>
</gene>
<dbReference type="InterPro" id="IPR013955">
    <property type="entry name" value="Rep_factor-A_C"/>
</dbReference>
<keyword evidence="3" id="KW-0863">Zinc-finger</keyword>
<protein>
    <recommendedName>
        <fullName evidence="11">Replication factor A C-terminal domain-containing protein</fullName>
    </recommendedName>
</protein>
<proteinExistence type="inferred from homology"/>
<evidence type="ECO:0000256" key="2">
    <source>
        <dbReference type="ARBA" id="ARBA00022723"/>
    </source>
</evidence>
<evidence type="ECO:0000256" key="1">
    <source>
        <dbReference type="ARBA" id="ARBA00005690"/>
    </source>
</evidence>
<keyword evidence="2" id="KW-0479">Metal-binding</keyword>
<reference evidence="9 10" key="1">
    <citation type="submission" date="2019-01" db="EMBL/GenBank/DDBJ databases">
        <title>Sequencing of cultivated peanut Arachis hypogaea provides insights into genome evolution and oil improvement.</title>
        <authorList>
            <person name="Chen X."/>
        </authorList>
    </citation>
    <scope>NUCLEOTIDE SEQUENCE [LARGE SCALE GENOMIC DNA]</scope>
    <source>
        <strain evidence="10">cv. Fuhuasheng</strain>
        <tissue evidence="9">Leaves</tissue>
    </source>
</reference>
<keyword evidence="4" id="KW-0862">Zinc</keyword>
<dbReference type="InterPro" id="IPR003871">
    <property type="entry name" value="RFA1B/D_OB_1st"/>
</dbReference>
<dbReference type="CDD" id="cd04480">
    <property type="entry name" value="RPA1_DBD_A_like"/>
    <property type="match status" value="1"/>
</dbReference>
<organism evidence="9 10">
    <name type="scientific">Arachis hypogaea</name>
    <name type="common">Peanut</name>
    <dbReference type="NCBI Taxonomy" id="3818"/>
    <lineage>
        <taxon>Eukaryota</taxon>
        <taxon>Viridiplantae</taxon>
        <taxon>Streptophyta</taxon>
        <taxon>Embryophyta</taxon>
        <taxon>Tracheophyta</taxon>
        <taxon>Spermatophyta</taxon>
        <taxon>Magnoliopsida</taxon>
        <taxon>eudicotyledons</taxon>
        <taxon>Gunneridae</taxon>
        <taxon>Pentapetalae</taxon>
        <taxon>rosids</taxon>
        <taxon>fabids</taxon>
        <taxon>Fabales</taxon>
        <taxon>Fabaceae</taxon>
        <taxon>Papilionoideae</taxon>
        <taxon>50 kb inversion clade</taxon>
        <taxon>dalbergioids sensu lato</taxon>
        <taxon>Dalbergieae</taxon>
        <taxon>Pterocarpus clade</taxon>
        <taxon>Arachis</taxon>
    </lineage>
</organism>
<sequence length="561" mass="63787">MNSDPSIRMKMQSLNPTHWLMYKDPPKNCPPPVFPPKTPNSAVSQDAKNGCKNKLDQRHQSNQAGLVVGRGCCPINQNEVFSLEMVLQDEQGDRIHGTICKPGLDLFRERVKEHAVYRMRNFIVKINNGKVRTTAHKYKLSFYTKTEVEVLPIEKFAFNPFKFCPFAELESNAPMDGNLLFDYIGEVVAKEEAMGMITRTSNESKLGRPRCPKILLELYYAFRSRKHKIKCTLFGELVDQVLPHLERDDGEPFIMVVQLFKSNVYLNFVNVQSTYYVSKYYFNLNLLEVIDFKKRLAEEVVPCSQRITPLQSQPQYSVADEINAGIVPICTIEEVLNMTQETSCWIVGNVVSLEVGKDDWSYTSCKTCPKKVLESKDRYWCDHCRRVGFKAMLRYRLQIIMTDGSGCMKLLLWNKEVEKTVGKAVEKIKELSKWEKGESYPKSLDTIVDKRFLFKLNITYKNINAVEGVYNILKISDDEYLMSIFGSANSSFNASDSAVESNCDSSYETPAKRSSSDMGDGSTAEGVVSIDVQASANKTFKRNCGKKAGLKTFLLVIVLYS</sequence>
<dbReference type="CDD" id="cd04476">
    <property type="entry name" value="RPA1_DBD_C"/>
    <property type="match status" value="1"/>
</dbReference>
<feature type="domain" description="Replication factor A C-terminal" evidence="8">
    <location>
        <begin position="355"/>
        <end position="464"/>
    </location>
</feature>
<keyword evidence="10" id="KW-1185">Reference proteome</keyword>
<feature type="domain" description="Replication protein A 70 kDa DNA-binding subunit B/D first OB fold" evidence="7">
    <location>
        <begin position="76"/>
        <end position="149"/>
    </location>
</feature>
<dbReference type="Pfam" id="PF02721">
    <property type="entry name" value="DUF223"/>
    <property type="match status" value="1"/>
</dbReference>
<evidence type="ECO:0000256" key="4">
    <source>
        <dbReference type="ARBA" id="ARBA00022833"/>
    </source>
</evidence>
<comment type="similarity">
    <text evidence="1">Belongs to the replication factor A protein 1 family.</text>
</comment>
<dbReference type="Proteomes" id="UP000289738">
    <property type="component" value="Chromosome A04"/>
</dbReference>
<comment type="caution">
    <text evidence="9">The sequence shown here is derived from an EMBL/GenBank/DDBJ whole genome shotgun (WGS) entry which is preliminary data.</text>
</comment>
<dbReference type="GO" id="GO:0003677">
    <property type="term" value="F:DNA binding"/>
    <property type="evidence" value="ECO:0007669"/>
    <property type="project" value="UniProtKB-KW"/>
</dbReference>
<dbReference type="GO" id="GO:0008270">
    <property type="term" value="F:zinc ion binding"/>
    <property type="evidence" value="ECO:0007669"/>
    <property type="project" value="UniProtKB-KW"/>
</dbReference>
<evidence type="ECO:0000256" key="6">
    <source>
        <dbReference type="SAM" id="MobiDB-lite"/>
    </source>
</evidence>
<dbReference type="Gene3D" id="2.40.50.140">
    <property type="entry name" value="Nucleic acid-binding proteins"/>
    <property type="match status" value="3"/>
</dbReference>
<evidence type="ECO:0000313" key="10">
    <source>
        <dbReference type="Proteomes" id="UP000289738"/>
    </source>
</evidence>
<dbReference type="PANTHER" id="PTHR47165">
    <property type="entry name" value="OS03G0429900 PROTEIN"/>
    <property type="match status" value="1"/>
</dbReference>
<dbReference type="InterPro" id="IPR012340">
    <property type="entry name" value="NA-bd_OB-fold"/>
</dbReference>
<dbReference type="PANTHER" id="PTHR47165:SF4">
    <property type="entry name" value="OS03G0429900 PROTEIN"/>
    <property type="match status" value="1"/>
</dbReference>
<dbReference type="STRING" id="3818.A0A445DED2"/>
<accession>A0A445DED2</accession>